<evidence type="ECO:0000313" key="2">
    <source>
        <dbReference type="EMBL" id="ERN41200.1"/>
    </source>
</evidence>
<dbReference type="Proteomes" id="UP000016960">
    <property type="component" value="Unassembled WGS sequence"/>
</dbReference>
<comment type="caution">
    <text evidence="2">The sequence shown here is derived from an EMBL/GenBank/DDBJ whole genome shotgun (WGS) entry which is preliminary data.</text>
</comment>
<protein>
    <recommendedName>
        <fullName evidence="1">KTSC domain-containing protein</fullName>
    </recommendedName>
</protein>
<dbReference type="Pfam" id="PF13619">
    <property type="entry name" value="KTSC"/>
    <property type="match status" value="1"/>
</dbReference>
<keyword evidence="3" id="KW-1185">Reference proteome</keyword>
<gene>
    <name evidence="2" type="ORF">KR51_00022640</name>
</gene>
<reference evidence="2 3" key="1">
    <citation type="submission" date="2013-05" db="EMBL/GenBank/DDBJ databases">
        <title>Draft genome sequence of Rubidibacter lacunae KORDI 51-2.</title>
        <authorList>
            <person name="Choi D.H."/>
            <person name="Noh J.H."/>
            <person name="Kwon K.-K."/>
            <person name="Lee J.-H."/>
            <person name="Ryu J.-Y."/>
        </authorList>
    </citation>
    <scope>NUCLEOTIDE SEQUENCE [LARGE SCALE GENOMIC DNA]</scope>
    <source>
        <strain evidence="2 3">KORDI 51-2</strain>
    </source>
</reference>
<sequence>MELVAVESRMIRAVGYNQKTATLKVVFTSGKTYTYEEVPKEVYDALLASESKGRFMRDRIIGEYAEYLGHRRR</sequence>
<dbReference type="eggNOG" id="COG4249">
    <property type="taxonomic scope" value="Bacteria"/>
</dbReference>
<dbReference type="OrthoDB" id="8612029at2"/>
<accession>U5DNC5</accession>
<evidence type="ECO:0000313" key="3">
    <source>
        <dbReference type="Proteomes" id="UP000016960"/>
    </source>
</evidence>
<organism evidence="2 3">
    <name type="scientific">Rubidibacter lacunae KORDI 51-2</name>
    <dbReference type="NCBI Taxonomy" id="582515"/>
    <lineage>
        <taxon>Bacteria</taxon>
        <taxon>Bacillati</taxon>
        <taxon>Cyanobacteriota</taxon>
        <taxon>Cyanophyceae</taxon>
        <taxon>Oscillatoriophycideae</taxon>
        <taxon>Chroococcales</taxon>
        <taxon>Aphanothecaceae</taxon>
        <taxon>Rubidibacter</taxon>
    </lineage>
</organism>
<proteinExistence type="predicted"/>
<dbReference type="InterPro" id="IPR025309">
    <property type="entry name" value="KTSC_dom"/>
</dbReference>
<dbReference type="STRING" id="582515.KR51_00022640"/>
<dbReference type="InParanoid" id="U5DNC5"/>
<dbReference type="EMBL" id="ASSJ01000053">
    <property type="protein sequence ID" value="ERN41200.1"/>
    <property type="molecule type" value="Genomic_DNA"/>
</dbReference>
<name>U5DNC5_9CHRO</name>
<feature type="domain" description="KTSC" evidence="1">
    <location>
        <begin position="7"/>
        <end position="64"/>
    </location>
</feature>
<dbReference type="AlphaFoldDB" id="U5DNC5"/>
<evidence type="ECO:0000259" key="1">
    <source>
        <dbReference type="Pfam" id="PF13619"/>
    </source>
</evidence>